<keyword evidence="1" id="KW-0472">Membrane</keyword>
<dbReference type="Proteomes" id="UP000324897">
    <property type="component" value="Chromosome 7"/>
</dbReference>
<organism evidence="2 3">
    <name type="scientific">Eragrostis curvula</name>
    <name type="common">weeping love grass</name>
    <dbReference type="NCBI Taxonomy" id="38414"/>
    <lineage>
        <taxon>Eukaryota</taxon>
        <taxon>Viridiplantae</taxon>
        <taxon>Streptophyta</taxon>
        <taxon>Embryophyta</taxon>
        <taxon>Tracheophyta</taxon>
        <taxon>Spermatophyta</taxon>
        <taxon>Magnoliopsida</taxon>
        <taxon>Liliopsida</taxon>
        <taxon>Poales</taxon>
        <taxon>Poaceae</taxon>
        <taxon>PACMAD clade</taxon>
        <taxon>Chloridoideae</taxon>
        <taxon>Eragrostideae</taxon>
        <taxon>Eragrostidinae</taxon>
        <taxon>Eragrostis</taxon>
    </lineage>
</organism>
<dbReference type="AlphaFoldDB" id="A0A5J9U6J0"/>
<proteinExistence type="predicted"/>
<feature type="non-terminal residue" evidence="2">
    <location>
        <position position="1"/>
    </location>
</feature>
<evidence type="ECO:0000313" key="2">
    <source>
        <dbReference type="EMBL" id="TVU18761.1"/>
    </source>
</evidence>
<gene>
    <name evidence="2" type="ORF">EJB05_34874</name>
</gene>
<dbReference type="Gramene" id="TVU18761">
    <property type="protein sequence ID" value="TVU18761"/>
    <property type="gene ID" value="EJB05_34874"/>
</dbReference>
<evidence type="ECO:0000256" key="1">
    <source>
        <dbReference type="SAM" id="Phobius"/>
    </source>
</evidence>
<keyword evidence="3" id="KW-1185">Reference proteome</keyword>
<name>A0A5J9U6J0_9POAL</name>
<protein>
    <submittedName>
        <fullName evidence="2">Uncharacterized protein</fullName>
    </submittedName>
</protein>
<comment type="caution">
    <text evidence="2">The sequence shown here is derived from an EMBL/GenBank/DDBJ whole genome shotgun (WGS) entry which is preliminary data.</text>
</comment>
<sequence length="59" mass="6117">MSLGGSDAALIAAHFVTSVGLGFSIVVTSVYSAEISTAFERGLISSFLVDVHIKLSSQE</sequence>
<evidence type="ECO:0000313" key="3">
    <source>
        <dbReference type="Proteomes" id="UP000324897"/>
    </source>
</evidence>
<keyword evidence="1" id="KW-0812">Transmembrane</keyword>
<reference evidence="2 3" key="1">
    <citation type="journal article" date="2019" name="Sci. Rep.">
        <title>A high-quality genome of Eragrostis curvula grass provides insights into Poaceae evolution and supports new strategies to enhance forage quality.</title>
        <authorList>
            <person name="Carballo J."/>
            <person name="Santos B.A.C.M."/>
            <person name="Zappacosta D."/>
            <person name="Garbus I."/>
            <person name="Selva J.P."/>
            <person name="Gallo C.A."/>
            <person name="Diaz A."/>
            <person name="Albertini E."/>
            <person name="Caccamo M."/>
            <person name="Echenique V."/>
        </authorList>
    </citation>
    <scope>NUCLEOTIDE SEQUENCE [LARGE SCALE GENOMIC DNA]</scope>
    <source>
        <strain evidence="3">cv. Victoria</strain>
        <tissue evidence="2">Leaf</tissue>
    </source>
</reference>
<dbReference type="EMBL" id="RWGY01000029">
    <property type="protein sequence ID" value="TVU18761.1"/>
    <property type="molecule type" value="Genomic_DNA"/>
</dbReference>
<accession>A0A5J9U6J0</accession>
<feature type="transmembrane region" description="Helical" evidence="1">
    <location>
        <begin position="12"/>
        <end position="33"/>
    </location>
</feature>
<keyword evidence="1" id="KW-1133">Transmembrane helix</keyword>